<dbReference type="RefSeq" id="WP_015265149.1">
    <property type="nucleotide sequence ID" value="NC_019904.1"/>
</dbReference>
<dbReference type="InterPro" id="IPR029063">
    <property type="entry name" value="SAM-dependent_MTases_sf"/>
</dbReference>
<dbReference type="OrthoDB" id="9791837at2"/>
<reference evidence="2" key="1">
    <citation type="submission" date="2012-02" db="EMBL/GenBank/DDBJ databases">
        <title>The complete genome of Echinicola vietnamensis DSM 17526.</title>
        <authorList>
            <person name="Lucas S."/>
            <person name="Copeland A."/>
            <person name="Lapidus A."/>
            <person name="Glavina del Rio T."/>
            <person name="Dalin E."/>
            <person name="Tice H."/>
            <person name="Bruce D."/>
            <person name="Goodwin L."/>
            <person name="Pitluck S."/>
            <person name="Peters L."/>
            <person name="Ovchinnikova G."/>
            <person name="Teshima H."/>
            <person name="Kyrpides N."/>
            <person name="Mavromatis K."/>
            <person name="Ivanova N."/>
            <person name="Brettin T."/>
            <person name="Detter J.C."/>
            <person name="Han C."/>
            <person name="Larimer F."/>
            <person name="Land M."/>
            <person name="Hauser L."/>
            <person name="Markowitz V."/>
            <person name="Cheng J.-F."/>
            <person name="Hugenholtz P."/>
            <person name="Woyke T."/>
            <person name="Wu D."/>
            <person name="Brambilla E."/>
            <person name="Klenk H.-P."/>
            <person name="Eisen J.A."/>
        </authorList>
    </citation>
    <scope>NUCLEOTIDE SEQUENCE [LARGE SCALE GENOMIC DNA]</scope>
    <source>
        <strain evidence="2">DSM 17526 / LMG 23754 / KMM 6221</strain>
    </source>
</reference>
<evidence type="ECO:0000313" key="2">
    <source>
        <dbReference type="Proteomes" id="UP000010796"/>
    </source>
</evidence>
<dbReference type="Pfam" id="PF13489">
    <property type="entry name" value="Methyltransf_23"/>
    <property type="match status" value="1"/>
</dbReference>
<dbReference type="HOGENOM" id="CLU_852117_0_0_10"/>
<dbReference type="eggNOG" id="COG2227">
    <property type="taxonomic scope" value="Bacteria"/>
</dbReference>
<dbReference type="CDD" id="cd02440">
    <property type="entry name" value="AdoMet_MTases"/>
    <property type="match status" value="1"/>
</dbReference>
<name>L0FY77_ECHVK</name>
<dbReference type="EMBL" id="CP003346">
    <property type="protein sequence ID" value="AGA77585.1"/>
    <property type="molecule type" value="Genomic_DNA"/>
</dbReference>
<dbReference type="GO" id="GO:0008168">
    <property type="term" value="F:methyltransferase activity"/>
    <property type="evidence" value="ECO:0007669"/>
    <property type="project" value="UniProtKB-KW"/>
</dbReference>
<dbReference type="SUPFAM" id="SSF53335">
    <property type="entry name" value="S-adenosyl-L-methionine-dependent methyltransferases"/>
    <property type="match status" value="1"/>
</dbReference>
<accession>L0FY77</accession>
<sequence>METPSDASCTLCGNHRANKLHVVREMMFGTRDEFTYLECSDCQAIQLTSLPDDLGTYYPADYYSLGEINLSSWPVRRLKQLRYALFRLTNMNIFKHYHYGDWLEKLALPLDSSILDLGCGNGQLLYELFPCGHTNLVGMDPFMEKSQRINQHIRLLKKSIYEVEEKFDCIMMHHSFEHMDQPKAVIDRAVELLNPNGKLLIRIPVAQKAAWKTYGTDWVQLDAPRHLFIHSETSLKKLTEDTGLRLDRIIYDSTAFQFTGSEMYRRNIPFHQSNEAAIFTAEERQEFRVKAQVLNQQQEGDQACFYFSKRQDKQ</sequence>
<dbReference type="Proteomes" id="UP000010796">
    <property type="component" value="Chromosome"/>
</dbReference>
<dbReference type="GO" id="GO:0032259">
    <property type="term" value="P:methylation"/>
    <property type="evidence" value="ECO:0007669"/>
    <property type="project" value="UniProtKB-KW"/>
</dbReference>
<protein>
    <submittedName>
        <fullName evidence="1">16S RNA G1207 methylase RsmC</fullName>
    </submittedName>
</protein>
<dbReference type="PANTHER" id="PTHR43861">
    <property type="entry name" value="TRANS-ACONITATE 2-METHYLTRANSFERASE-RELATED"/>
    <property type="match status" value="1"/>
</dbReference>
<organism evidence="1 2">
    <name type="scientific">Echinicola vietnamensis (strain DSM 17526 / LMG 23754 / KMM 6221)</name>
    <dbReference type="NCBI Taxonomy" id="926556"/>
    <lineage>
        <taxon>Bacteria</taxon>
        <taxon>Pseudomonadati</taxon>
        <taxon>Bacteroidota</taxon>
        <taxon>Cytophagia</taxon>
        <taxon>Cytophagales</taxon>
        <taxon>Cyclobacteriaceae</taxon>
        <taxon>Echinicola</taxon>
    </lineage>
</organism>
<keyword evidence="2" id="KW-1185">Reference proteome</keyword>
<proteinExistence type="predicted"/>
<dbReference type="KEGG" id="evi:Echvi_1314"/>
<keyword evidence="1" id="KW-0808">Transferase</keyword>
<dbReference type="PATRIC" id="fig|926556.3.peg.1396"/>
<dbReference type="AlphaFoldDB" id="L0FY77"/>
<gene>
    <name evidence="1" type="ordered locus">Echvi_1314</name>
</gene>
<dbReference type="Gene3D" id="3.40.50.150">
    <property type="entry name" value="Vaccinia Virus protein VP39"/>
    <property type="match status" value="1"/>
</dbReference>
<evidence type="ECO:0000313" key="1">
    <source>
        <dbReference type="EMBL" id="AGA77585.1"/>
    </source>
</evidence>
<keyword evidence="1" id="KW-0489">Methyltransferase</keyword>